<protein>
    <submittedName>
        <fullName evidence="1">ATPase</fullName>
    </submittedName>
</protein>
<name>A0ABZ2ZZS1_9MICC</name>
<dbReference type="InterPro" id="IPR027417">
    <property type="entry name" value="P-loop_NTPase"/>
</dbReference>
<keyword evidence="2" id="KW-1185">Reference proteome</keyword>
<evidence type="ECO:0000313" key="2">
    <source>
        <dbReference type="Proteomes" id="UP001448858"/>
    </source>
</evidence>
<organism evidence="1 2">
    <name type="scientific">Arthrobacter citreus</name>
    <dbReference type="NCBI Taxonomy" id="1670"/>
    <lineage>
        <taxon>Bacteria</taxon>
        <taxon>Bacillati</taxon>
        <taxon>Actinomycetota</taxon>
        <taxon>Actinomycetes</taxon>
        <taxon>Micrococcales</taxon>
        <taxon>Micrococcaceae</taxon>
        <taxon>Arthrobacter</taxon>
    </lineage>
</organism>
<accession>A0ABZ2ZZS1</accession>
<dbReference type="Gene3D" id="3.40.50.300">
    <property type="entry name" value="P-loop containing nucleotide triphosphate hydrolases"/>
    <property type="match status" value="1"/>
</dbReference>
<dbReference type="RefSeq" id="WP_342024776.1">
    <property type="nucleotide sequence ID" value="NZ_CP151657.1"/>
</dbReference>
<dbReference type="EMBL" id="CP151657">
    <property type="protein sequence ID" value="WZP17181.1"/>
    <property type="molecule type" value="Genomic_DNA"/>
</dbReference>
<proteinExistence type="predicted"/>
<dbReference type="Proteomes" id="UP001448858">
    <property type="component" value="Chromosome"/>
</dbReference>
<gene>
    <name evidence="1" type="ORF">AAE021_06400</name>
</gene>
<reference evidence="1 2" key="1">
    <citation type="submission" date="2024-04" db="EMBL/GenBank/DDBJ databases">
        <title>Arthrobacter sp. from Plains bison fecal sample.</title>
        <authorList>
            <person name="Ruzzini A."/>
        </authorList>
    </citation>
    <scope>NUCLEOTIDE SEQUENCE [LARGE SCALE GENOMIC DNA]</scope>
    <source>
        <strain evidence="1 2">EINP1</strain>
    </source>
</reference>
<sequence>MGKTTAALELHALLTALDVRHAVIEGDVLDLAHPAPWLHPSPWKHGLAARNLAALWQNYRTLGYQRLVYTNTVSVRETAELAEAMGDSPRVHAVLLRGSESSVASRLTGRESGPSLTQHLARSREAAAALDRHSPEWVHRVSTDGRTAAEVAASLLALTGWSVPSNP</sequence>
<evidence type="ECO:0000313" key="1">
    <source>
        <dbReference type="EMBL" id="WZP17181.1"/>
    </source>
</evidence>